<evidence type="ECO:0000313" key="2">
    <source>
        <dbReference type="EMBL" id="KXU04407.1"/>
    </source>
</evidence>
<organism evidence="2 4">
    <name type="scientific">Streptococcus gallolyticus</name>
    <dbReference type="NCBI Taxonomy" id="315405"/>
    <lineage>
        <taxon>Bacteria</taxon>
        <taxon>Bacillati</taxon>
        <taxon>Bacillota</taxon>
        <taxon>Bacilli</taxon>
        <taxon>Lactobacillales</taxon>
        <taxon>Streptococcaceae</taxon>
        <taxon>Streptococcus</taxon>
    </lineage>
</organism>
<dbReference type="EMBL" id="LQXV01000384">
    <property type="protein sequence ID" value="KXU04407.1"/>
    <property type="molecule type" value="Genomic_DNA"/>
</dbReference>
<dbReference type="AlphaFoldDB" id="A0A139QPH9"/>
<proteinExistence type="predicted"/>
<name>A0A139QPH9_9STRE</name>
<dbReference type="RefSeq" id="WP_061460286.1">
    <property type="nucleotide sequence ID" value="NZ_KQ968749.1"/>
</dbReference>
<gene>
    <name evidence="1" type="ORF">SGADD02_01505</name>
    <name evidence="2" type="ORF">SGADD03_01850</name>
</gene>
<dbReference type="EMBL" id="LQOF01000306">
    <property type="protein sequence ID" value="KXT67137.1"/>
    <property type="molecule type" value="Genomic_DNA"/>
</dbReference>
<evidence type="ECO:0008006" key="5">
    <source>
        <dbReference type="Google" id="ProtNLM"/>
    </source>
</evidence>
<reference evidence="3 4" key="1">
    <citation type="submission" date="2016-01" db="EMBL/GenBank/DDBJ databases">
        <title>Highly variable Streptococcus oralis are common among viridans streptococci isolated from primates.</title>
        <authorList>
            <person name="Denapaite D."/>
            <person name="Rieger M."/>
            <person name="Koendgen S."/>
            <person name="Brueckner R."/>
            <person name="Ochigava I."/>
            <person name="Kappeler P."/>
            <person name="Maetz-Rensing K."/>
            <person name="Leendertz F."/>
            <person name="Hakenbeck R."/>
        </authorList>
    </citation>
    <scope>NUCLEOTIDE SEQUENCE [LARGE SCALE GENOMIC DNA]</scope>
    <source>
        <strain evidence="1 3">DD02</strain>
        <strain evidence="2 4">DD03</strain>
    </source>
</reference>
<accession>A0A139QPH9</accession>
<comment type="caution">
    <text evidence="2">The sequence shown here is derived from an EMBL/GenBank/DDBJ whole genome shotgun (WGS) entry which is preliminary data.</text>
</comment>
<dbReference type="PATRIC" id="fig|315405.11.peg.1768"/>
<evidence type="ECO:0000313" key="3">
    <source>
        <dbReference type="Proteomes" id="UP000070198"/>
    </source>
</evidence>
<dbReference type="Proteomes" id="UP000070198">
    <property type="component" value="Unassembled WGS sequence"/>
</dbReference>
<evidence type="ECO:0000313" key="4">
    <source>
        <dbReference type="Proteomes" id="UP000071927"/>
    </source>
</evidence>
<dbReference type="Proteomes" id="UP000071927">
    <property type="component" value="Unassembled WGS sequence"/>
</dbReference>
<protein>
    <recommendedName>
        <fullName evidence="5">LXG domain-containing protein</fullName>
    </recommendedName>
</protein>
<evidence type="ECO:0000313" key="1">
    <source>
        <dbReference type="EMBL" id="KXT67137.1"/>
    </source>
</evidence>
<sequence>MSKYKVSMSDYYNKSLEYKNNYQTTVDDVQSEFLNKVSNNIGELDSRDQDTLLGKISYTQAVGYVNTANETDLPKLNNMSAEGAQNPMNPIVETDRQYAQKFGDFSSGKRSEDIKAQVEAINFDIELTKQVNYWLSVLPDGFEPSLVKEIEKLLKTNPQEAFKKLYSSESFWKKVLAKEPKLQEQYLSLLQKLEEFPGYAKYAKEYLYNNEKIWNILYSNEKLQNILFAFVGSKQAIEAMPAKIAEKLYNSSSFFDNLAKAPEWIQTRALDLMASAEDGSFWSKMVGDGSKLSGFFSKVSSTLQKVQSGKFMTAVSKLIKSPLAKKIANNPVVKKLMGPWGGIIIDSGFSAFQNYNDPKDGAYHSIGKSVMSGTVEAIKNTSALDGALIGAEIGMTVGGPVGLVVGGFAGVGAVLLKDGLFKIAEITGWDKKIKDGAYSLYDKAADSQVGQAISSGVSKVKNTAGQAIRSAETTVKNAVSDTISSGKKIIQNIFSTATKDVLTSNTSSVSLGWFS</sequence>